<dbReference type="Proteomes" id="UP001519460">
    <property type="component" value="Unassembled WGS sequence"/>
</dbReference>
<evidence type="ECO:0000313" key="1">
    <source>
        <dbReference type="EMBL" id="KAK7475154.1"/>
    </source>
</evidence>
<gene>
    <name evidence="1" type="ORF">BaRGS_00033555</name>
</gene>
<reference evidence="1 2" key="1">
    <citation type="journal article" date="2023" name="Sci. Data">
        <title>Genome assembly of the Korean intertidal mud-creeper Batillaria attramentaria.</title>
        <authorList>
            <person name="Patra A.K."/>
            <person name="Ho P.T."/>
            <person name="Jun S."/>
            <person name="Lee S.J."/>
            <person name="Kim Y."/>
            <person name="Won Y.J."/>
        </authorList>
    </citation>
    <scope>NUCLEOTIDE SEQUENCE [LARGE SCALE GENOMIC DNA]</scope>
    <source>
        <strain evidence="1">Wonlab-2016</strain>
    </source>
</reference>
<name>A0ABD0JJX0_9CAEN</name>
<protein>
    <submittedName>
        <fullName evidence="1">Uncharacterized protein</fullName>
    </submittedName>
</protein>
<sequence>MLYVVVIDERPFVTQQLQRNSVVYAKHTLPVQCRTKLQHHVTQLRLQDWSRYQWRLPPVSFCPRQSLSSGRPRLGPRERHLEAREPSVQRRFKGDYAEDTQLLTPLTRSLTGQRMLRRPVTQLQRMAGARLGKGVTEHVWVKVLQSTAGLRCYRARLGKGVTEHVWVKVLQSMAGPRPAGDQLVDLLGNYLDLKPMLGRYEGEGESRPAFPGASNFYITHQQIAGWQTNDEKRVAELARRCSQLERSLTQLERDTDEGRSAVELFVTELHADTFDPRSWPWNVERYQTC</sequence>
<dbReference type="AlphaFoldDB" id="A0ABD0JJX0"/>
<dbReference type="EMBL" id="JACVVK020000413">
    <property type="protein sequence ID" value="KAK7475154.1"/>
    <property type="molecule type" value="Genomic_DNA"/>
</dbReference>
<comment type="caution">
    <text evidence="1">The sequence shown here is derived from an EMBL/GenBank/DDBJ whole genome shotgun (WGS) entry which is preliminary data.</text>
</comment>
<keyword evidence="2" id="KW-1185">Reference proteome</keyword>
<evidence type="ECO:0000313" key="2">
    <source>
        <dbReference type="Proteomes" id="UP001519460"/>
    </source>
</evidence>
<proteinExistence type="predicted"/>
<organism evidence="1 2">
    <name type="scientific">Batillaria attramentaria</name>
    <dbReference type="NCBI Taxonomy" id="370345"/>
    <lineage>
        <taxon>Eukaryota</taxon>
        <taxon>Metazoa</taxon>
        <taxon>Spiralia</taxon>
        <taxon>Lophotrochozoa</taxon>
        <taxon>Mollusca</taxon>
        <taxon>Gastropoda</taxon>
        <taxon>Caenogastropoda</taxon>
        <taxon>Sorbeoconcha</taxon>
        <taxon>Cerithioidea</taxon>
        <taxon>Batillariidae</taxon>
        <taxon>Batillaria</taxon>
    </lineage>
</organism>
<accession>A0ABD0JJX0</accession>